<feature type="domain" description="N-acetyltransferase" evidence="2">
    <location>
        <begin position="76"/>
        <end position="222"/>
    </location>
</feature>
<dbReference type="AlphaFoldDB" id="A0A8B7NQQ2"/>
<dbReference type="Pfam" id="PF00583">
    <property type="entry name" value="Acetyltransf_1"/>
    <property type="match status" value="1"/>
</dbReference>
<dbReference type="Gene3D" id="3.40.630.30">
    <property type="match status" value="1"/>
</dbReference>
<dbReference type="PROSITE" id="PS51186">
    <property type="entry name" value="GNAT"/>
    <property type="match status" value="1"/>
</dbReference>
<dbReference type="InterPro" id="IPR016181">
    <property type="entry name" value="Acyl_CoA_acyltransferase"/>
</dbReference>
<dbReference type="GeneID" id="108672794"/>
<protein>
    <submittedName>
        <fullName evidence="4">Uncharacterized protein LOC108672794</fullName>
    </submittedName>
</protein>
<dbReference type="RefSeq" id="XP_018016018.1">
    <property type="nucleotide sequence ID" value="XM_018160529.2"/>
</dbReference>
<proteinExistence type="predicted"/>
<dbReference type="PANTHER" id="PTHR13947:SF37">
    <property type="entry name" value="LD18367P"/>
    <property type="match status" value="1"/>
</dbReference>
<dbReference type="InterPro" id="IPR000182">
    <property type="entry name" value="GNAT_dom"/>
</dbReference>
<reference evidence="4" key="1">
    <citation type="submission" date="2025-08" db="UniProtKB">
        <authorList>
            <consortium name="RefSeq"/>
        </authorList>
    </citation>
    <scope>IDENTIFICATION</scope>
    <source>
        <tissue evidence="4">Whole organism</tissue>
    </source>
</reference>
<dbReference type="InterPro" id="IPR050769">
    <property type="entry name" value="NAT_camello-type"/>
</dbReference>
<accession>A0A8B7NQQ2</accession>
<evidence type="ECO:0000259" key="2">
    <source>
        <dbReference type="PROSITE" id="PS51186"/>
    </source>
</evidence>
<dbReference type="SUPFAM" id="SSF55729">
    <property type="entry name" value="Acyl-CoA N-acyltransferases (Nat)"/>
    <property type="match status" value="1"/>
</dbReference>
<dbReference type="KEGG" id="hazt:108672794"/>
<evidence type="ECO:0000313" key="4">
    <source>
        <dbReference type="RefSeq" id="XP_018016018.1"/>
    </source>
</evidence>
<keyword evidence="1" id="KW-0808">Transferase</keyword>
<evidence type="ECO:0000313" key="3">
    <source>
        <dbReference type="Proteomes" id="UP000694843"/>
    </source>
</evidence>
<sequence length="237" mass="26832">MAHNILIRPVTEEDCSQVVQLSREVQRDMAVDIVVHQLRFVIRHPWPYTMMAVFTIIVHTLTEWSVIQSIAVGLSVTLVEETIRFLVFFSKWVDIFQAGDDVINVLTAFAKPKGQFLVAVVDGRVVATAGVKQSSRPDIGVITRFFIQKNFRGIGLGTRLLSAAKKELRDIGCRSAELLTHHSNVPALNFYYKHGFRKFNVIHYANVYPYVYDQYELSRSLTDVDSEHDLSTGSSGE</sequence>
<dbReference type="OrthoDB" id="6356698at2759"/>
<dbReference type="Proteomes" id="UP000694843">
    <property type="component" value="Unplaced"/>
</dbReference>
<gene>
    <name evidence="4" type="primary">LOC108672794</name>
</gene>
<name>A0A8B7NQQ2_HYAAZ</name>
<organism evidence="3 4">
    <name type="scientific">Hyalella azteca</name>
    <name type="common">Amphipod</name>
    <dbReference type="NCBI Taxonomy" id="294128"/>
    <lineage>
        <taxon>Eukaryota</taxon>
        <taxon>Metazoa</taxon>
        <taxon>Ecdysozoa</taxon>
        <taxon>Arthropoda</taxon>
        <taxon>Crustacea</taxon>
        <taxon>Multicrustacea</taxon>
        <taxon>Malacostraca</taxon>
        <taxon>Eumalacostraca</taxon>
        <taxon>Peracarida</taxon>
        <taxon>Amphipoda</taxon>
        <taxon>Senticaudata</taxon>
        <taxon>Talitrida</taxon>
        <taxon>Talitroidea</taxon>
        <taxon>Hyalellidae</taxon>
        <taxon>Hyalella</taxon>
    </lineage>
</organism>
<dbReference type="CDD" id="cd04301">
    <property type="entry name" value="NAT_SF"/>
    <property type="match status" value="1"/>
</dbReference>
<keyword evidence="3" id="KW-1185">Reference proteome</keyword>
<dbReference type="PANTHER" id="PTHR13947">
    <property type="entry name" value="GNAT FAMILY N-ACETYLTRANSFERASE"/>
    <property type="match status" value="1"/>
</dbReference>
<dbReference type="GO" id="GO:0008080">
    <property type="term" value="F:N-acetyltransferase activity"/>
    <property type="evidence" value="ECO:0007669"/>
    <property type="project" value="InterPro"/>
</dbReference>
<evidence type="ECO:0000256" key="1">
    <source>
        <dbReference type="ARBA" id="ARBA00022679"/>
    </source>
</evidence>